<comment type="caution">
    <text evidence="1">The sequence shown here is derived from an EMBL/GenBank/DDBJ whole genome shotgun (WGS) entry which is preliminary data.</text>
</comment>
<organism evidence="1 2">
    <name type="scientific">Tepidimonas thermarum</name>
    <dbReference type="NCBI Taxonomy" id="335431"/>
    <lineage>
        <taxon>Bacteria</taxon>
        <taxon>Pseudomonadati</taxon>
        <taxon>Pseudomonadota</taxon>
        <taxon>Betaproteobacteria</taxon>
        <taxon>Burkholderiales</taxon>
        <taxon>Tepidimonas</taxon>
    </lineage>
</organism>
<reference evidence="1 2" key="1">
    <citation type="submission" date="2019-07" db="EMBL/GenBank/DDBJ databases">
        <title>Tepidimonas thermarum AA-1 draft genome.</title>
        <authorList>
            <person name="Da Costa M.S."/>
            <person name="Froufe H.J.C."/>
            <person name="Egas C."/>
            <person name="Albuquerque L."/>
        </authorList>
    </citation>
    <scope>NUCLEOTIDE SEQUENCE [LARGE SCALE GENOMIC DNA]</scope>
    <source>
        <strain evidence="1 2">AA-1</strain>
    </source>
</reference>
<sequence length="109" mass="12728">MAPPDLRERLAARQHTLQQRSAELRERLAGHAVALAPAFTWADRARDGWRWVRAHPWVPLALTGVLVLRRPRLLWRGLRLSWRGWRLWLLYGGMVRGWRAGAGGRWPPR</sequence>
<gene>
    <name evidence="1" type="ORF">Tther_00514</name>
</gene>
<dbReference type="InterPro" id="IPR025612">
    <property type="entry name" value="YqjK"/>
</dbReference>
<dbReference type="EMBL" id="VJOL01000005">
    <property type="protein sequence ID" value="TSE31455.1"/>
    <property type="molecule type" value="Genomic_DNA"/>
</dbReference>
<protein>
    <submittedName>
        <fullName evidence="1">YqjK-like protein</fullName>
    </submittedName>
</protein>
<dbReference type="RefSeq" id="WP_143900583.1">
    <property type="nucleotide sequence ID" value="NZ_VJOL01000005.1"/>
</dbReference>
<dbReference type="AlphaFoldDB" id="A0A554X6J5"/>
<dbReference type="Proteomes" id="UP000318542">
    <property type="component" value="Unassembled WGS sequence"/>
</dbReference>
<evidence type="ECO:0000313" key="2">
    <source>
        <dbReference type="Proteomes" id="UP000318542"/>
    </source>
</evidence>
<dbReference type="OrthoDB" id="9157649at2"/>
<proteinExistence type="predicted"/>
<dbReference type="Pfam" id="PF13997">
    <property type="entry name" value="YqjK"/>
    <property type="match status" value="1"/>
</dbReference>
<name>A0A554X6J5_9BURK</name>
<keyword evidence="2" id="KW-1185">Reference proteome</keyword>
<evidence type="ECO:0000313" key="1">
    <source>
        <dbReference type="EMBL" id="TSE31455.1"/>
    </source>
</evidence>
<accession>A0A554X6J5</accession>